<evidence type="ECO:0000313" key="2">
    <source>
        <dbReference type="Proteomes" id="UP000017746"/>
    </source>
</evidence>
<reference evidence="1 2" key="1">
    <citation type="journal article" date="2014" name="J. Biotechnol.">
        <title>Complete genome sequence of the actinobacterium Actinoplanes friuliensis HAG 010964, producer of the lipopeptide antibiotic friulimycin.</title>
        <authorList>
            <person name="Ruckert C."/>
            <person name="Szczepanowski R."/>
            <person name="Albersmeier A."/>
            <person name="Goesmann A."/>
            <person name="Fischer N."/>
            <person name="Steinkamper A."/>
            <person name="Puhler A."/>
            <person name="Biener R."/>
            <person name="Schwartz D."/>
            <person name="Kalinowski J."/>
        </authorList>
    </citation>
    <scope>NUCLEOTIDE SEQUENCE [LARGE SCALE GENOMIC DNA]</scope>
    <source>
        <strain evidence="1 2">DSM 7358</strain>
    </source>
</reference>
<proteinExistence type="predicted"/>
<keyword evidence="2" id="KW-1185">Reference proteome</keyword>
<dbReference type="AlphaFoldDB" id="U5VYQ5"/>
<sequence length="326" mass="34050">MIARELSAELGETFCLTFVKNADPSEALLRMGGYPDTLRERTPEELSGPPIAAALSLGTWSVVVEPAGTLGADHAVLEAVSRGTAAVSVLRNDAAAAHFGYAVDGTTVSGFDPGYPAPETTWGSDPGMLRHLMDALGLQPPSDESETTWEHAEAKALVLAQRITGVRVPAGPLRSARLSARLEPWFVTPARRGDLLRAGRRTPEAAELVAAAEAAKPEVQRAVAVAELRRQAAVLGITGTPGLDEALAGGSPVAIGSPLGLRVRDWLAEPQDDPLGFFVRALRGVLDTDSRVAVLAALRPLADGPEILADDAARDAALATLRATTA</sequence>
<dbReference type="EMBL" id="CP006272">
    <property type="protein sequence ID" value="AGZ41917.1"/>
    <property type="molecule type" value="Genomic_DNA"/>
</dbReference>
<dbReference type="HOGENOM" id="CLU_817920_0_0_11"/>
<gene>
    <name evidence="1" type="ORF">AFR_18195</name>
</gene>
<dbReference type="PATRIC" id="fig|1246995.3.peg.3693"/>
<dbReference type="InterPro" id="IPR045592">
    <property type="entry name" value="DUF6461"/>
</dbReference>
<evidence type="ECO:0000313" key="1">
    <source>
        <dbReference type="EMBL" id="AGZ41917.1"/>
    </source>
</evidence>
<dbReference type="KEGG" id="afs:AFR_18195"/>
<accession>U5VYQ5</accession>
<dbReference type="STRING" id="1246995.AFR_18195"/>
<protein>
    <submittedName>
        <fullName evidence="1">Uncharacterized protein</fullName>
    </submittedName>
</protein>
<name>U5VYQ5_9ACTN</name>
<dbReference type="Proteomes" id="UP000017746">
    <property type="component" value="Chromosome"/>
</dbReference>
<dbReference type="eggNOG" id="ENOG5030XGU">
    <property type="taxonomic scope" value="Bacteria"/>
</dbReference>
<dbReference type="Pfam" id="PF20062">
    <property type="entry name" value="DUF6461"/>
    <property type="match status" value="1"/>
</dbReference>
<organism evidence="1 2">
    <name type="scientific">Actinoplanes friuliensis DSM 7358</name>
    <dbReference type="NCBI Taxonomy" id="1246995"/>
    <lineage>
        <taxon>Bacteria</taxon>
        <taxon>Bacillati</taxon>
        <taxon>Actinomycetota</taxon>
        <taxon>Actinomycetes</taxon>
        <taxon>Micromonosporales</taxon>
        <taxon>Micromonosporaceae</taxon>
        <taxon>Actinoplanes</taxon>
    </lineage>
</organism>